<feature type="region of interest" description="Disordered" evidence="1">
    <location>
        <begin position="134"/>
        <end position="161"/>
    </location>
</feature>
<feature type="compositionally biased region" description="Polar residues" evidence="1">
    <location>
        <begin position="543"/>
        <end position="554"/>
    </location>
</feature>
<reference evidence="3" key="1">
    <citation type="submission" date="2025-08" db="UniProtKB">
        <authorList>
            <consortium name="RefSeq"/>
        </authorList>
    </citation>
    <scope>IDENTIFICATION</scope>
    <source>
        <strain evidence="3">Airmid</strain>
    </source>
</reference>
<feature type="region of interest" description="Disordered" evidence="1">
    <location>
        <begin position="183"/>
        <end position="204"/>
    </location>
</feature>
<dbReference type="OrthoDB" id="10673252at2759"/>
<feature type="compositionally biased region" description="Polar residues" evidence="1">
    <location>
        <begin position="646"/>
        <end position="659"/>
    </location>
</feature>
<feature type="compositionally biased region" description="Basic and acidic residues" evidence="1">
    <location>
        <begin position="240"/>
        <end position="256"/>
    </location>
</feature>
<protein>
    <submittedName>
        <fullName evidence="3">Uncharacterized protein</fullName>
    </submittedName>
</protein>
<keyword evidence="2" id="KW-1185">Reference proteome</keyword>
<feature type="compositionally biased region" description="Polar residues" evidence="1">
    <location>
        <begin position="274"/>
        <end position="296"/>
    </location>
</feature>
<organism evidence="2 3">
    <name type="scientific">Dermatophagoides pteronyssinus</name>
    <name type="common">European house dust mite</name>
    <dbReference type="NCBI Taxonomy" id="6956"/>
    <lineage>
        <taxon>Eukaryota</taxon>
        <taxon>Metazoa</taxon>
        <taxon>Ecdysozoa</taxon>
        <taxon>Arthropoda</taxon>
        <taxon>Chelicerata</taxon>
        <taxon>Arachnida</taxon>
        <taxon>Acari</taxon>
        <taxon>Acariformes</taxon>
        <taxon>Sarcoptiformes</taxon>
        <taxon>Astigmata</taxon>
        <taxon>Psoroptidia</taxon>
        <taxon>Analgoidea</taxon>
        <taxon>Pyroglyphidae</taxon>
        <taxon>Dermatophagoidinae</taxon>
        <taxon>Dermatophagoides</taxon>
    </lineage>
</organism>
<evidence type="ECO:0000313" key="2">
    <source>
        <dbReference type="Proteomes" id="UP000515146"/>
    </source>
</evidence>
<accession>A0A6P6YL15</accession>
<dbReference type="InParanoid" id="A0A6P6YL15"/>
<dbReference type="AlphaFoldDB" id="A0A6P6YL15"/>
<feature type="region of interest" description="Disordered" evidence="1">
    <location>
        <begin position="21"/>
        <end position="64"/>
    </location>
</feature>
<feature type="compositionally biased region" description="Basic and acidic residues" evidence="1">
    <location>
        <begin position="555"/>
        <end position="580"/>
    </location>
</feature>
<dbReference type="KEGG" id="dpte:113799490"/>
<feature type="region of interest" description="Disordered" evidence="1">
    <location>
        <begin position="240"/>
        <end position="325"/>
    </location>
</feature>
<name>A0A6P6YL15_DERPT</name>
<evidence type="ECO:0000313" key="3">
    <source>
        <dbReference type="RefSeq" id="XP_027205925.1"/>
    </source>
</evidence>
<feature type="region of interest" description="Disordered" evidence="1">
    <location>
        <begin position="513"/>
        <end position="659"/>
    </location>
</feature>
<feature type="compositionally biased region" description="Low complexity" evidence="1">
    <location>
        <begin position="134"/>
        <end position="150"/>
    </location>
</feature>
<feature type="compositionally biased region" description="Basic and acidic residues" evidence="1">
    <location>
        <begin position="629"/>
        <end position="645"/>
    </location>
</feature>
<evidence type="ECO:0000256" key="1">
    <source>
        <dbReference type="SAM" id="MobiDB-lite"/>
    </source>
</evidence>
<feature type="compositionally biased region" description="Basic and acidic residues" evidence="1">
    <location>
        <begin position="526"/>
        <end position="538"/>
    </location>
</feature>
<gene>
    <name evidence="3" type="primary">LOC113799490</name>
</gene>
<dbReference type="RefSeq" id="XP_027205925.1">
    <property type="nucleotide sequence ID" value="XM_027350124.1"/>
</dbReference>
<dbReference type="Proteomes" id="UP000515146">
    <property type="component" value="Unplaced"/>
</dbReference>
<feature type="compositionally biased region" description="Basic residues" evidence="1">
    <location>
        <begin position="183"/>
        <end position="200"/>
    </location>
</feature>
<sequence>MSDSNRKKRSKSKSVKLRLNSLIGKFKSGPKKSMTLSAAMRPSSREQSRSSSRSKSRSRSKLDSIDVRLSRSQIKLIADLVSKNIFKLFVCSKHQRIMRKARKEKKIQTCCMTDHIAHSVIQLQLQQEQQQKLQFQRPQQQQQQQPQPVQSKVIPTPRSRTPRGLIKLINSSWLNLLTKSPKVLKRSKSKKSKPSRRKSLQIKSISKSILNKQSLEQKSKQIEENSQQSVNILIQVESDAKHNDENVKPTLEKSEQDIPVAKSDQDNIPVAKSGQDNISVAKSEQNNIPVATSEQNDIPVAKNSNEKSYDSETSSSTESQLEKAKDSIEIQLKKLEKMDVVLMRTLIKPRTMSELFDSKSAKQSQDEISPLIKMNEKSEMIISKIQKPIKSSTGNVVAKKELNSLENPDTSYKIRSLKKINDKDDSSKLNSMKMLITTNDSIIKSKAISLSKVQLNSEGLKNKNLQNDIHLSSSKLSTTPTKSTLQSSASRLKAKNVGKTISSFSISKQMLSLSRPTPSPLRKSMIQKDIKVDRKTNRIESILSKNKQQPQSSTMKKEENEKIFEKQKSITKDDNDDYGKPPKSPELLRFSSGLVSTGAIHLEEESESESESKSSSNDCEKSSNAQTITKKESSFTEKNVQDHQQSRPSTVLDESNQQS</sequence>
<proteinExistence type="predicted"/>